<dbReference type="SUPFAM" id="SSF51126">
    <property type="entry name" value="Pectin lyase-like"/>
    <property type="match status" value="2"/>
</dbReference>
<sequence length="2016" mass="212696">MGQRWTKRLRRVTSSLLAIALVTAGLYLPAASAEASDSATGISVTLGETPVINGISPRAGDNPAGLRTGMLDGITYWETNKAEDGPQTVYFYMDADDLFLHENTGYNVSVTMEYFDEGNGSAVLQYDSESNAFKDAPLFTYTDTHTWKTHTFELSDAWFGNRTNGADFRLGIEGGGVSAAANRDLKVASVSISKTLKPLPSDEAGIILGDTPVPQGITARGGDYEPGVLTGTLAGRGYWSTNRSAPDGGTLYLYMNVADDYLYDNTDQDVYLTVDYYDEGSGSMVLQYDAVSAPFKDATLFNYTDTKQWLSHTFKLADAKFSDRTNGSDFRIGISGAGATDNNPDLKVARVTVKKSPRITAPSQTGIVQTVYGTEDIVIANINVKDYGAKGDGTTDDTAAVQNALHAASVQGGGVVFAPEGTYRLNGHLVIPTGVTLRGDRPDPAAGDYTVRGTVLAAYEGRGEENGTSLIRMEPVSGVTHLSVWYPEQTLDTPAAYPWTFEQLSGDSATISNVTLVNSYNGIKIGPVWNELHYIRDVYGTALKTGIFLDFTTDIGRLERVTLAPEIWSGSGLPGAAEQQALFDYMTSHAEGVVMGRSDWEYMSDLSISGFKTGLRVTTRTDSLETANAQLYRVRIKDCNVALKIEGVNDYGLLVSDSSFEAGAGEAPVAIQATQGFHSIAQFNTVTVGGNPLNAVVNDGSGVLSFENSSFTAWNGEAGGYAIAANGGSLLLGQSTFARPGRHVLLGSAARTVNAINSGYDGQLEIADQSEAAEVNVHQDEAYTLEVLPEGIVTDRAAAPKPATNLLFDVTASPYNADWSGLLDVSAAVQQALDDAGAAGGGTVYLPAGTYRIDTRLTVPPGVELRGSWDVPHHTIGGGTVIFTNYGEGKPEEEALITLEASAGIRGLSVYYDKQDWSNIKPYAWTVRGKGHGVYAIDATLVNPYQGIDFGSYDTSGHYIDYVAGSPLKEGIFVGGGSSGGFVRNVQFNPHYYGRSTYPNHPDTDAAFQQLWDYQKDNLDAFRIADVSGETVFNTFVYGSQYGIHFAAQYGRGPQAVVVGHGTDGSKKGAVLDSAAPEGLTLINTELVSLSSSDKVYVTVGEDFNSKATLFNSSMWGDTTRSFDIHGGKINIQQANVTTVGERGLGALGGDIALYDSYFQQARTTHVYADPAVGRLILTNNLYNGGLQLDNRAPSRVTGTDLVPVSLQLAVTPFDEAGGQPNAVLTLSNLSLPQPLKGKLELLEPAVYQSVMQPVRFEGVEPGSSIDIPLPFLASDSLKFKITLDHGEAYVTSVKLGQSFAAFSADGAGNTAAPAVTVSDAGHYFSLGGQWKGTGDLSAEARLRWDEDRLYVTVAVHDDVHAQSWTGGDIWQGDSLQLGIDLSRQEGSASPDVSELGFALNGQGTVSAWRWRAPQGLNTGVLPGVQADISRNEVEGVTLYELAIPFAQLHGPGTAFTPEDAIGFTLLLNENDGAGRAGFIEYNQGIGTSKDATLYGDLYLLQGSFAEALAASAETAVAAAEAAASVTAVDAAANFVALLPEGNVKDGLKNRLALLDPGTTPPTPTPTPTPTLTPTPTPTSTPTPSATAAPTPPPASQAPASAASPSASPPAVPVITVSGDGTAMITAEAVPGSGPQTAGVTLSAELLEKAFGQTAETGGVRKIAVQITGSPGARGYGLQLPSAFLGGAGPDRVIELITPTGTLTLPGNMLDAATLAAAGSNVTVTIREADREGWGAELQRQSSGRPAVNIVLTSGNRKLDWRSSNAPVTVSLPYQLSAGEEHEDLAVRYIADNGEAAAVASGHYNPLTGRITFRISHFSEYAVVSAAPAFGDLNLAPWAKQAIRALAAKGIIRGQSAVSFNPKAPITRADLVMLLSAVLELKPEPAASPGNAYADVRPDAYYAQAVSGFRALGIAGGTGGNRFEPEKPVSRQDAAVLVQRALALKPGTSKLEAAPEQLYRFADAQAVSGYARDSISQLLQAKLLQGDRGRLNPQLGLTRAEAAVLIYNLYNYIYGI</sequence>
<feature type="compositionally biased region" description="Pro residues" evidence="1">
    <location>
        <begin position="1559"/>
        <end position="1581"/>
    </location>
</feature>
<dbReference type="RefSeq" id="WP_042217242.1">
    <property type="nucleotide sequence ID" value="NZ_CP009285.1"/>
</dbReference>
<name>A0A089LNC3_PAEBO</name>
<evidence type="ECO:0000259" key="3">
    <source>
        <dbReference type="PROSITE" id="PS51272"/>
    </source>
</evidence>
<dbReference type="HOGENOM" id="CLU_234289_0_0_9"/>
<feature type="domain" description="SLH" evidence="3">
    <location>
        <begin position="1890"/>
        <end position="1952"/>
    </location>
</feature>
<gene>
    <name evidence="4" type="ORF">PBOR_29855</name>
</gene>
<evidence type="ECO:0000256" key="1">
    <source>
        <dbReference type="SAM" id="MobiDB-lite"/>
    </source>
</evidence>
<dbReference type="Pfam" id="PF06452">
    <property type="entry name" value="CBM9_1"/>
    <property type="match status" value="1"/>
</dbReference>
<dbReference type="Pfam" id="PF00395">
    <property type="entry name" value="SLH"/>
    <property type="match status" value="3"/>
</dbReference>
<feature type="domain" description="SLH" evidence="3">
    <location>
        <begin position="1826"/>
        <end position="1889"/>
    </location>
</feature>
<dbReference type="KEGG" id="pbd:PBOR_29855"/>
<dbReference type="Gene3D" id="2.160.20.10">
    <property type="entry name" value="Single-stranded right-handed beta-helix, Pectin lyase-like"/>
    <property type="match status" value="2"/>
</dbReference>
<feature type="region of interest" description="Disordered" evidence="1">
    <location>
        <begin position="1552"/>
        <end position="1615"/>
    </location>
</feature>
<protein>
    <submittedName>
        <fullName evidence="4">S-layer protein</fullName>
    </submittedName>
</protein>
<feature type="domain" description="SLH" evidence="3">
    <location>
        <begin position="1958"/>
        <end position="2016"/>
    </location>
</feature>
<feature type="compositionally biased region" description="Low complexity" evidence="1">
    <location>
        <begin position="1597"/>
        <end position="1606"/>
    </location>
</feature>
<dbReference type="Proteomes" id="UP000029518">
    <property type="component" value="Chromosome"/>
</dbReference>
<dbReference type="GO" id="GO:0030246">
    <property type="term" value="F:carbohydrate binding"/>
    <property type="evidence" value="ECO:0007669"/>
    <property type="project" value="InterPro"/>
</dbReference>
<dbReference type="CDD" id="cd09621">
    <property type="entry name" value="CBM9_like_5"/>
    <property type="match status" value="1"/>
</dbReference>
<dbReference type="SUPFAM" id="SSF49344">
    <property type="entry name" value="CBD9-like"/>
    <property type="match status" value="1"/>
</dbReference>
<dbReference type="Gene3D" id="2.60.40.1190">
    <property type="match status" value="1"/>
</dbReference>
<feature type="signal peptide" evidence="2">
    <location>
        <begin position="1"/>
        <end position="35"/>
    </location>
</feature>
<evidence type="ECO:0000313" key="5">
    <source>
        <dbReference type="Proteomes" id="UP000029518"/>
    </source>
</evidence>
<dbReference type="InterPro" id="IPR011050">
    <property type="entry name" value="Pectin_lyase_fold/virulence"/>
</dbReference>
<dbReference type="EMBL" id="CP009285">
    <property type="protein sequence ID" value="AIQ60673.1"/>
    <property type="molecule type" value="Genomic_DNA"/>
</dbReference>
<proteinExistence type="predicted"/>
<accession>A0A089LNC3</accession>
<organism evidence="4 5">
    <name type="scientific">Paenibacillus borealis</name>
    <dbReference type="NCBI Taxonomy" id="160799"/>
    <lineage>
        <taxon>Bacteria</taxon>
        <taxon>Bacillati</taxon>
        <taxon>Bacillota</taxon>
        <taxon>Bacilli</taxon>
        <taxon>Bacillales</taxon>
        <taxon>Paenibacillaceae</taxon>
        <taxon>Paenibacillus</taxon>
    </lineage>
</organism>
<evidence type="ECO:0000313" key="4">
    <source>
        <dbReference type="EMBL" id="AIQ60673.1"/>
    </source>
</evidence>
<dbReference type="OrthoDB" id="9795222at2"/>
<keyword evidence="2" id="KW-0732">Signal</keyword>
<dbReference type="InterPro" id="IPR001119">
    <property type="entry name" value="SLH_dom"/>
</dbReference>
<dbReference type="GO" id="GO:0004553">
    <property type="term" value="F:hydrolase activity, hydrolyzing O-glycosyl compounds"/>
    <property type="evidence" value="ECO:0007669"/>
    <property type="project" value="InterPro"/>
</dbReference>
<feature type="chain" id="PRO_5001846553" evidence="2">
    <location>
        <begin position="36"/>
        <end position="2016"/>
    </location>
</feature>
<dbReference type="InterPro" id="IPR024535">
    <property type="entry name" value="RHGA/B-epi-like_pectate_lyase"/>
</dbReference>
<evidence type="ECO:0000256" key="2">
    <source>
        <dbReference type="SAM" id="SignalP"/>
    </source>
</evidence>
<dbReference type="GO" id="GO:0016052">
    <property type="term" value="P:carbohydrate catabolic process"/>
    <property type="evidence" value="ECO:0007669"/>
    <property type="project" value="InterPro"/>
</dbReference>
<dbReference type="InterPro" id="IPR012334">
    <property type="entry name" value="Pectin_lyas_fold"/>
</dbReference>
<dbReference type="Pfam" id="PF12708">
    <property type="entry name" value="Pect-lyase_RHGA_epim"/>
    <property type="match status" value="2"/>
</dbReference>
<dbReference type="InterPro" id="IPR010502">
    <property type="entry name" value="Carb-bd_dom_fam9"/>
</dbReference>
<keyword evidence="5" id="KW-1185">Reference proteome</keyword>
<reference evidence="4" key="1">
    <citation type="submission" date="2014-08" db="EMBL/GenBank/DDBJ databases">
        <title>Comparative genomics of the Paenibacillus odorifer group.</title>
        <authorList>
            <person name="den Bakker H.C."/>
            <person name="Tsai Y.-C.Y.-C."/>
            <person name="Martin N."/>
            <person name="Korlach J."/>
            <person name="Wiedmann M."/>
        </authorList>
    </citation>
    <scope>NUCLEOTIDE SEQUENCE [LARGE SCALE GENOMIC DNA]</scope>
    <source>
        <strain evidence="4">DSM 13188</strain>
    </source>
</reference>
<dbReference type="PROSITE" id="PS51272">
    <property type="entry name" value="SLH"/>
    <property type="match status" value="3"/>
</dbReference>